<gene>
    <name evidence="5" type="primary">g13447</name>
    <name evidence="5" type="ORF">VP750_LOCUS11913</name>
</gene>
<feature type="domain" description="Carbohydrate kinase PfkB" evidence="4">
    <location>
        <begin position="25"/>
        <end position="322"/>
    </location>
</feature>
<name>A0ABP1GD42_9CHLO</name>
<dbReference type="PROSITE" id="PS00584">
    <property type="entry name" value="PFKB_KINASES_2"/>
    <property type="match status" value="1"/>
</dbReference>
<reference evidence="5 6" key="1">
    <citation type="submission" date="2024-06" db="EMBL/GenBank/DDBJ databases">
        <authorList>
            <person name="Kraege A."/>
            <person name="Thomma B."/>
        </authorList>
    </citation>
    <scope>NUCLEOTIDE SEQUENCE [LARGE SCALE GENOMIC DNA]</scope>
</reference>
<evidence type="ECO:0000256" key="2">
    <source>
        <dbReference type="ARBA" id="ARBA00022679"/>
    </source>
</evidence>
<comment type="caution">
    <text evidence="5">The sequence shown here is derived from an EMBL/GenBank/DDBJ whole genome shotgun (WGS) entry which is preliminary data.</text>
</comment>
<evidence type="ECO:0000256" key="3">
    <source>
        <dbReference type="ARBA" id="ARBA00022777"/>
    </source>
</evidence>
<keyword evidence="6" id="KW-1185">Reference proteome</keyword>
<keyword evidence="3" id="KW-0418">Kinase</keyword>
<evidence type="ECO:0000313" key="5">
    <source>
        <dbReference type="EMBL" id="CAL5230007.1"/>
    </source>
</evidence>
<dbReference type="CDD" id="cd01168">
    <property type="entry name" value="adenosine_kinase"/>
    <property type="match status" value="1"/>
</dbReference>
<dbReference type="Gene3D" id="3.40.1190.20">
    <property type="match status" value="1"/>
</dbReference>
<proteinExistence type="inferred from homology"/>
<dbReference type="PANTHER" id="PTHR43320:SF3">
    <property type="entry name" value="CARBOHYDRATE KINASE PFKB DOMAIN-CONTAINING PROTEIN"/>
    <property type="match status" value="1"/>
</dbReference>
<accession>A0ABP1GD42</accession>
<evidence type="ECO:0000313" key="6">
    <source>
        <dbReference type="Proteomes" id="UP001497392"/>
    </source>
</evidence>
<dbReference type="InterPro" id="IPR052700">
    <property type="entry name" value="Carb_kinase_PfkB-like"/>
</dbReference>
<comment type="similarity">
    <text evidence="1">Belongs to the carbohydrate kinase PfkB family.</text>
</comment>
<organism evidence="5 6">
    <name type="scientific">Coccomyxa viridis</name>
    <dbReference type="NCBI Taxonomy" id="1274662"/>
    <lineage>
        <taxon>Eukaryota</taxon>
        <taxon>Viridiplantae</taxon>
        <taxon>Chlorophyta</taxon>
        <taxon>core chlorophytes</taxon>
        <taxon>Trebouxiophyceae</taxon>
        <taxon>Trebouxiophyceae incertae sedis</taxon>
        <taxon>Coccomyxaceae</taxon>
        <taxon>Coccomyxa</taxon>
    </lineage>
</organism>
<dbReference type="Pfam" id="PF00294">
    <property type="entry name" value="PfkB"/>
    <property type="match status" value="1"/>
</dbReference>
<dbReference type="SUPFAM" id="SSF53613">
    <property type="entry name" value="Ribokinase-like"/>
    <property type="match status" value="1"/>
</dbReference>
<protein>
    <submittedName>
        <fullName evidence="5">G13447 protein</fullName>
    </submittedName>
</protein>
<evidence type="ECO:0000256" key="1">
    <source>
        <dbReference type="ARBA" id="ARBA00010688"/>
    </source>
</evidence>
<sequence length="354" mass="36788">MVDISAYVDDAFIGQIGVAKGGRRIIDVQERAQLLEALDGSSYQVSAGGSLSNSIVGVARLGMANSSLTDSGPLRIGMLSVAGSDAQGAFHNAQMQQAGVQLLSSPCPGSATGTVIVMTTPDANRTFMSYLGSSQELQLTAEAEAAISSTRLLIIEGYLWEMQGATKAIGRAISLARGSGATIVLTTGDPGLVARHRQEFWEQLDSGSVDVLFANREEAEQLLGRAVAASQAALELGSMCSVAAITDGPNGSYISALGRLQSIPPFWREHPPMDTCGAGDAYTAGFLYGFLSGLDVASMGRFSARVASAVISRPGACLSAPEARQIVEQIPAIAEQHRHGAILAMADGLSSPIR</sequence>
<dbReference type="InterPro" id="IPR011611">
    <property type="entry name" value="PfkB_dom"/>
</dbReference>
<dbReference type="InterPro" id="IPR002173">
    <property type="entry name" value="Carboh/pur_kinase_PfkB_CS"/>
</dbReference>
<dbReference type="EMBL" id="CAXHTA020000021">
    <property type="protein sequence ID" value="CAL5230007.1"/>
    <property type="molecule type" value="Genomic_DNA"/>
</dbReference>
<dbReference type="InterPro" id="IPR029056">
    <property type="entry name" value="Ribokinase-like"/>
</dbReference>
<dbReference type="Proteomes" id="UP001497392">
    <property type="component" value="Unassembled WGS sequence"/>
</dbReference>
<dbReference type="PANTHER" id="PTHR43320">
    <property type="entry name" value="SUGAR KINASE"/>
    <property type="match status" value="1"/>
</dbReference>
<keyword evidence="2" id="KW-0808">Transferase</keyword>
<evidence type="ECO:0000259" key="4">
    <source>
        <dbReference type="Pfam" id="PF00294"/>
    </source>
</evidence>